<dbReference type="AlphaFoldDB" id="A0A1S3UB81"/>
<feature type="compositionally biased region" description="Polar residues" evidence="1">
    <location>
        <begin position="62"/>
        <end position="72"/>
    </location>
</feature>
<dbReference type="GeneID" id="106763635"/>
<gene>
    <name evidence="3" type="primary">LOC106763635</name>
</gene>
<name>A0A1S3UB81_VIGRR</name>
<organism evidence="2 3">
    <name type="scientific">Vigna radiata var. radiata</name>
    <name type="common">Mung bean</name>
    <name type="synonym">Phaseolus aureus</name>
    <dbReference type="NCBI Taxonomy" id="3916"/>
    <lineage>
        <taxon>Eukaryota</taxon>
        <taxon>Viridiplantae</taxon>
        <taxon>Streptophyta</taxon>
        <taxon>Embryophyta</taxon>
        <taxon>Tracheophyta</taxon>
        <taxon>Spermatophyta</taxon>
        <taxon>Magnoliopsida</taxon>
        <taxon>eudicotyledons</taxon>
        <taxon>Gunneridae</taxon>
        <taxon>Pentapetalae</taxon>
        <taxon>rosids</taxon>
        <taxon>fabids</taxon>
        <taxon>Fabales</taxon>
        <taxon>Fabaceae</taxon>
        <taxon>Papilionoideae</taxon>
        <taxon>50 kb inversion clade</taxon>
        <taxon>NPAAA clade</taxon>
        <taxon>indigoferoid/millettioid clade</taxon>
        <taxon>Phaseoleae</taxon>
        <taxon>Vigna</taxon>
    </lineage>
</organism>
<dbReference type="OrthoDB" id="1436403at2759"/>
<feature type="region of interest" description="Disordered" evidence="1">
    <location>
        <begin position="62"/>
        <end position="104"/>
    </location>
</feature>
<accession>A0A1S3UB81</accession>
<reference evidence="2" key="1">
    <citation type="journal article" date="2014" name="Nat. Commun.">
        <title>Genome sequence of mungbean and insights into evolution within Vigna species.</title>
        <authorList>
            <person name="Kang Y.J."/>
            <person name="Kim S.K."/>
            <person name="Kim M.Y."/>
            <person name="Lestari P."/>
            <person name="Kim K.H."/>
            <person name="Ha B.K."/>
            <person name="Jun T.H."/>
            <person name="Hwang W.J."/>
            <person name="Lee T."/>
            <person name="Lee J."/>
            <person name="Shim S."/>
            <person name="Yoon M.Y."/>
            <person name="Jang Y.E."/>
            <person name="Han K.S."/>
            <person name="Taeprayoon P."/>
            <person name="Yoon N."/>
            <person name="Somta P."/>
            <person name="Tanya P."/>
            <person name="Kim K.S."/>
            <person name="Gwag J.G."/>
            <person name="Moon J.K."/>
            <person name="Lee Y.H."/>
            <person name="Park B.S."/>
            <person name="Bombarely A."/>
            <person name="Doyle J.J."/>
            <person name="Jackson S.A."/>
            <person name="Schafleitner R."/>
            <person name="Srinives P."/>
            <person name="Varshney R.K."/>
            <person name="Lee S.H."/>
        </authorList>
    </citation>
    <scope>NUCLEOTIDE SEQUENCE [LARGE SCALE GENOMIC DNA]</scope>
    <source>
        <strain evidence="2">cv. VC1973A</strain>
    </source>
</reference>
<dbReference type="PANTHER" id="PTHR34222">
    <property type="entry name" value="GAG_PRE-INTEGRS DOMAIN-CONTAINING PROTEIN"/>
    <property type="match status" value="1"/>
</dbReference>
<sequence length="282" mass="32642">MEHVICFLKGLNECYNTVRTQILLMEPLSNINRAFSLIIQQERQEKHDSGFTNQADIKILANNTERQNNWRGDQSWKGHGRGLAPRSQGRGKGRNPHQGKQRSYYHKMNHTIDECYYKHGYPPWYKKGDNNGQNSVGQNEWGSTNACTALTGLQTNQQNNTNAAQNSFTPEQMKKILEMIDKTENISHSIIQMHKDTTEDRQEFTFNLIFVQCLTRDIKCKLTFSSKMCEIQDNSTLKMIGCAKVYKGLYYLQPVGKNLKSSFVFSYEHVKINMQEFSLYSN</sequence>
<dbReference type="PANTHER" id="PTHR34222:SF99">
    <property type="entry name" value="PROTEIN, PUTATIVE-RELATED"/>
    <property type="match status" value="1"/>
</dbReference>
<keyword evidence="2" id="KW-1185">Reference proteome</keyword>
<evidence type="ECO:0000256" key="1">
    <source>
        <dbReference type="SAM" id="MobiDB-lite"/>
    </source>
</evidence>
<proteinExistence type="predicted"/>
<reference evidence="3" key="2">
    <citation type="submission" date="2025-08" db="UniProtKB">
        <authorList>
            <consortium name="RefSeq"/>
        </authorList>
    </citation>
    <scope>IDENTIFICATION</scope>
    <source>
        <tissue evidence="3">Leaf</tissue>
    </source>
</reference>
<evidence type="ECO:0000313" key="3">
    <source>
        <dbReference type="RefSeq" id="XP_014503288.1"/>
    </source>
</evidence>
<dbReference type="Proteomes" id="UP000087766">
    <property type="component" value="Chromosome 6"/>
</dbReference>
<dbReference type="KEGG" id="vra:106763635"/>
<dbReference type="RefSeq" id="XP_014503288.1">
    <property type="nucleotide sequence ID" value="XM_014647802.1"/>
</dbReference>
<feature type="compositionally biased region" description="Basic residues" evidence="1">
    <location>
        <begin position="89"/>
        <end position="104"/>
    </location>
</feature>
<evidence type="ECO:0000313" key="2">
    <source>
        <dbReference type="Proteomes" id="UP000087766"/>
    </source>
</evidence>
<protein>
    <submittedName>
        <fullName evidence="3">Uncharacterized protein LOC106763635</fullName>
    </submittedName>
</protein>